<dbReference type="PROSITE" id="PS50217">
    <property type="entry name" value="BZIP"/>
    <property type="match status" value="1"/>
</dbReference>
<feature type="domain" description="BZIP" evidence="2">
    <location>
        <begin position="165"/>
        <end position="228"/>
    </location>
</feature>
<dbReference type="RefSeq" id="XP_040629466.1">
    <property type="nucleotide sequence ID" value="XM_040770042.1"/>
</dbReference>
<evidence type="ECO:0000259" key="2">
    <source>
        <dbReference type="PROSITE" id="PS50217"/>
    </source>
</evidence>
<dbReference type="Proteomes" id="UP000030653">
    <property type="component" value="Unassembled WGS sequence"/>
</dbReference>
<evidence type="ECO:0000256" key="1">
    <source>
        <dbReference type="SAM" id="MobiDB-lite"/>
    </source>
</evidence>
<feature type="compositionally biased region" description="Basic and acidic residues" evidence="1">
    <location>
        <begin position="135"/>
        <end position="147"/>
    </location>
</feature>
<dbReference type="OrthoDB" id="10432488at2759"/>
<sequence>MLSVMTLPVPYSFNMDIFDGQANSLTVPRIHPPSFPPWDIDAQAQTLSEPVSALSGISAESWLSNSVSVDYTTMNYDSTGTAYQYGQAYDRPWLFSPPSGFRKGLKKTDLRPVHAPTKARSQLPRAAKRSSPYARPEESGPSRRRGSDSGGSVHSANSSPCPEQLAKLEKRRRANAEAQRLSRQRKEETLSTLREEIDRLSRRTATLDEDLQRLRQTKSEVNRILQDETAKVGHLQMEIDSRRRRQVQGDFMQLQAEQGMTPMIGLTSFPDSFWTM</sequence>
<evidence type="ECO:0000313" key="3">
    <source>
        <dbReference type="EMBL" id="EJU02572.1"/>
    </source>
</evidence>
<dbReference type="GeneID" id="63685104"/>
<dbReference type="GO" id="GO:0003700">
    <property type="term" value="F:DNA-binding transcription factor activity"/>
    <property type="evidence" value="ECO:0007669"/>
    <property type="project" value="InterPro"/>
</dbReference>
<dbReference type="AlphaFoldDB" id="M5G9M9"/>
<dbReference type="HOGENOM" id="CLU_1008392_0_0_1"/>
<protein>
    <recommendedName>
        <fullName evidence="2">BZIP domain-containing protein</fullName>
    </recommendedName>
</protein>
<reference evidence="3 4" key="1">
    <citation type="journal article" date="2012" name="Science">
        <title>The Paleozoic origin of enzymatic lignin decomposition reconstructed from 31 fungal genomes.</title>
        <authorList>
            <person name="Floudas D."/>
            <person name="Binder M."/>
            <person name="Riley R."/>
            <person name="Barry K."/>
            <person name="Blanchette R.A."/>
            <person name="Henrissat B."/>
            <person name="Martinez A.T."/>
            <person name="Otillar R."/>
            <person name="Spatafora J.W."/>
            <person name="Yadav J.S."/>
            <person name="Aerts A."/>
            <person name="Benoit I."/>
            <person name="Boyd A."/>
            <person name="Carlson A."/>
            <person name="Copeland A."/>
            <person name="Coutinho P.M."/>
            <person name="de Vries R.P."/>
            <person name="Ferreira P."/>
            <person name="Findley K."/>
            <person name="Foster B."/>
            <person name="Gaskell J."/>
            <person name="Glotzer D."/>
            <person name="Gorecki P."/>
            <person name="Heitman J."/>
            <person name="Hesse C."/>
            <person name="Hori C."/>
            <person name="Igarashi K."/>
            <person name="Jurgens J.A."/>
            <person name="Kallen N."/>
            <person name="Kersten P."/>
            <person name="Kohler A."/>
            <person name="Kuees U."/>
            <person name="Kumar T.K.A."/>
            <person name="Kuo A."/>
            <person name="LaButti K."/>
            <person name="Larrondo L.F."/>
            <person name="Lindquist E."/>
            <person name="Ling A."/>
            <person name="Lombard V."/>
            <person name="Lucas S."/>
            <person name="Lundell T."/>
            <person name="Martin R."/>
            <person name="McLaughlin D.J."/>
            <person name="Morgenstern I."/>
            <person name="Morin E."/>
            <person name="Murat C."/>
            <person name="Nagy L.G."/>
            <person name="Nolan M."/>
            <person name="Ohm R.A."/>
            <person name="Patyshakuliyeva A."/>
            <person name="Rokas A."/>
            <person name="Ruiz-Duenas F.J."/>
            <person name="Sabat G."/>
            <person name="Salamov A."/>
            <person name="Samejima M."/>
            <person name="Schmutz J."/>
            <person name="Slot J.C."/>
            <person name="St John F."/>
            <person name="Stenlid J."/>
            <person name="Sun H."/>
            <person name="Sun S."/>
            <person name="Syed K."/>
            <person name="Tsang A."/>
            <person name="Wiebenga A."/>
            <person name="Young D."/>
            <person name="Pisabarro A."/>
            <person name="Eastwood D.C."/>
            <person name="Martin F."/>
            <person name="Cullen D."/>
            <person name="Grigoriev I.V."/>
            <person name="Hibbett D.S."/>
        </authorList>
    </citation>
    <scope>NUCLEOTIDE SEQUENCE [LARGE SCALE GENOMIC DNA]</scope>
    <source>
        <strain evidence="3 4">DJM-731 SS1</strain>
    </source>
</reference>
<proteinExistence type="predicted"/>
<evidence type="ECO:0000313" key="4">
    <source>
        <dbReference type="Proteomes" id="UP000030653"/>
    </source>
</evidence>
<feature type="region of interest" description="Disordered" evidence="1">
    <location>
        <begin position="104"/>
        <end position="188"/>
    </location>
</feature>
<gene>
    <name evidence="3" type="ORF">DACRYDRAFT_115618</name>
</gene>
<name>M5G9M9_DACPD</name>
<dbReference type="EMBL" id="JH795861">
    <property type="protein sequence ID" value="EJU02572.1"/>
    <property type="molecule type" value="Genomic_DNA"/>
</dbReference>
<organism evidence="3 4">
    <name type="scientific">Dacryopinax primogenitus (strain DJM 731)</name>
    <name type="common">Brown rot fungus</name>
    <dbReference type="NCBI Taxonomy" id="1858805"/>
    <lineage>
        <taxon>Eukaryota</taxon>
        <taxon>Fungi</taxon>
        <taxon>Dikarya</taxon>
        <taxon>Basidiomycota</taxon>
        <taxon>Agaricomycotina</taxon>
        <taxon>Dacrymycetes</taxon>
        <taxon>Dacrymycetales</taxon>
        <taxon>Dacrymycetaceae</taxon>
        <taxon>Dacryopinax</taxon>
    </lineage>
</organism>
<keyword evidence="4" id="KW-1185">Reference proteome</keyword>
<dbReference type="CDD" id="cd14688">
    <property type="entry name" value="bZIP_YAP"/>
    <property type="match status" value="1"/>
</dbReference>
<accession>M5G9M9</accession>
<dbReference type="InterPro" id="IPR004827">
    <property type="entry name" value="bZIP"/>
</dbReference>